<dbReference type="EMBL" id="U65943">
    <property type="protein sequence ID" value="AAC15923.1"/>
    <property type="molecule type" value="Genomic_DNA"/>
</dbReference>
<dbReference type="Pfam" id="PF07548">
    <property type="entry name" value="ChlamPMP_M"/>
    <property type="match status" value="1"/>
</dbReference>
<dbReference type="SMART" id="SM00869">
    <property type="entry name" value="Autotransporter"/>
    <property type="match status" value="1"/>
</dbReference>
<evidence type="ECO:0000313" key="13">
    <source>
        <dbReference type="EMBL" id="AAC15923.1"/>
    </source>
</evidence>
<dbReference type="AlphaFoldDB" id="P71133"/>
<dbReference type="SUPFAM" id="SSF103515">
    <property type="entry name" value="Autotransporter"/>
    <property type="match status" value="1"/>
</dbReference>
<evidence type="ECO:0000256" key="1">
    <source>
        <dbReference type="ARBA" id="ARBA00004191"/>
    </source>
</evidence>
<dbReference type="KEGG" id="cabo:AB7_6651"/>
<dbReference type="InterPro" id="IPR011427">
    <property type="entry name" value="Polymorphic_membr_middle"/>
</dbReference>
<protein>
    <submittedName>
        <fullName evidence="13">POMP91B</fullName>
    </submittedName>
</protein>
<dbReference type="InterPro" id="IPR003368">
    <property type="entry name" value="POMP_repeat"/>
</dbReference>
<dbReference type="RefSeq" id="WP_045071891.1">
    <property type="nucleotide sequence ID" value="NZ_LN554882.1"/>
</dbReference>
<evidence type="ECO:0000256" key="8">
    <source>
        <dbReference type="ARBA" id="ARBA00022729"/>
    </source>
</evidence>
<keyword evidence="9" id="KW-0472">Membrane</keyword>
<evidence type="ECO:0000259" key="12">
    <source>
        <dbReference type="PROSITE" id="PS51208"/>
    </source>
</evidence>
<feature type="domain" description="Autotransporter" evidence="12">
    <location>
        <begin position="546"/>
        <end position="846"/>
    </location>
</feature>
<name>P71133_CHLAO</name>
<keyword evidence="4" id="KW-1134">Transmembrane beta strand</keyword>
<feature type="signal peptide" evidence="11">
    <location>
        <begin position="1"/>
        <end position="23"/>
    </location>
</feature>
<comment type="subcellular location">
    <subcellularLocation>
        <location evidence="2">Cell outer membrane</location>
        <topology evidence="2">Peripheral membrane protein</topology>
        <orientation evidence="2">Extracellular side</orientation>
    </subcellularLocation>
    <subcellularLocation>
        <location evidence="1">Secreted</location>
        <location evidence="1">Cell wall</location>
    </subcellularLocation>
</comment>
<dbReference type="Pfam" id="PF03797">
    <property type="entry name" value="Autotransporter"/>
    <property type="match status" value="1"/>
</dbReference>
<dbReference type="Gene3D" id="2.40.128.130">
    <property type="entry name" value="Autotransporter beta-domain"/>
    <property type="match status" value="1"/>
</dbReference>
<dbReference type="NCBIfam" id="TIGR01376">
    <property type="entry name" value="POMP_repeat"/>
    <property type="match status" value="1"/>
</dbReference>
<dbReference type="PROSITE" id="PS51208">
    <property type="entry name" value="AUTOTRANSPORTER"/>
    <property type="match status" value="1"/>
</dbReference>
<keyword evidence="5" id="KW-0134">Cell wall</keyword>
<evidence type="ECO:0000256" key="7">
    <source>
        <dbReference type="ARBA" id="ARBA00022692"/>
    </source>
</evidence>
<comment type="similarity">
    <text evidence="3">Belongs to the PMP outer membrane protein family.</text>
</comment>
<keyword evidence="10" id="KW-0998">Cell outer membrane</keyword>
<keyword evidence="8 11" id="KW-0732">Signal</keyword>
<evidence type="ECO:0000256" key="6">
    <source>
        <dbReference type="ARBA" id="ARBA00022525"/>
    </source>
</evidence>
<dbReference type="OMA" id="GAICAYK"/>
<keyword evidence="7" id="KW-0812">Transmembrane</keyword>
<organism evidence="13">
    <name type="scientific">Chlamydia abortus</name>
    <name type="common">Chlamydophila abortus</name>
    <dbReference type="NCBI Taxonomy" id="83555"/>
    <lineage>
        <taxon>Bacteria</taxon>
        <taxon>Pseudomonadati</taxon>
        <taxon>Chlamydiota</taxon>
        <taxon>Chlamydiia</taxon>
        <taxon>Chlamydiales</taxon>
        <taxon>Chlamydiaceae</taxon>
        <taxon>Chlamydia/Chlamydophila group</taxon>
        <taxon>Chlamydia</taxon>
    </lineage>
</organism>
<evidence type="ECO:0000256" key="5">
    <source>
        <dbReference type="ARBA" id="ARBA00022512"/>
    </source>
</evidence>
<reference evidence="13" key="2">
    <citation type="journal article" date="1998" name="Infect. Immun.">
        <title>Molecular cloning and characterization of the genes coding for the highly immunogenic cluster of 90-kilodalton envelope proteins from the Chlamydia psittaci subtype that causes abortion in sheep.</title>
        <authorList>
            <person name="Longbottom D."/>
            <person name="Russell M."/>
            <person name="Dunbar S.M."/>
            <person name="Jones G.E."/>
            <person name="Herring A.J."/>
        </authorList>
    </citation>
    <scope>NUCLEOTIDE SEQUENCE</scope>
    <source>
        <strain evidence="13">S26/3</strain>
    </source>
</reference>
<sequence length="846" mass="90835">MKHPVYWFLISSSLLASNSLSFAQVTNETLTSSDSYNGNVTSDEFEVKETTSGAIYTCEGNVCISYAGKDSPLNKSCFSETTENLSFIGNGYTLCFDNITTQSSHPGAISVSGTNKTLDISGFSLFSCAYCCPPGTTGYGAIQTKGTTTLKDNSSLVFHKNCSTAEGGAIQCKSSSSTAELKLENNKNLVFSENSSKEKGGAIYADKLTIVSGGPTLFSNNSVSHNSSPKGGAICIKDSDGECSLTANLGDITFDGNKIITTNGGSPTVTRNSIDLGSGGKFTKLNAKEGFGIFFYDPIANTGGSTEIELNKTESDTTYTGKIVFSGEKLSDEEKTVPANLKSYFKQPLKIGAGSLVLKDGVTLEAKKITQTKGSTVVMDLGTTLQTPSSSGETITLTNLDINIASLGGGGGTAPAKLATNTASQAISIAAVNLVNTDSNTYEDPILSASKSFSAITATTSSSTVTPPETNLKNYTPPTHYGYQGNWTVTWKQGSSAQEKTATLTWEQTGYSPNPERVGSLVPNTLWGAFSDTRAIQNLMDISVNGADYSRGFWVSSLANFLNKSGSDTKRKFRHHSAGYALGVYAQTPSDDVCSAAFCQLFGKDKDYFVSKNSSTIYAGSIYYQHISYWNTWNTLLQNTLGAEAPLVLNAQLTYCHASNNMKTNMTNTYTPKNVTPSEIKGDWGNDCFGVEFGAKAPIETASLLFDMYSPFVKLQLVHAHQDDFKENNSDQGRYFESNNLTNLSMPIGVKLEKFSHKDTASYNLTLAYAPDIVRSNPDCTASLLVSPTSAVWVTKANNLARHAFILQAGNYLALTRNTELFSQFGFELRGSCRTYNIDLGSKIQF</sequence>
<accession>P71133</accession>
<feature type="chain" id="PRO_5004161401" evidence="11">
    <location>
        <begin position="24"/>
        <end position="846"/>
    </location>
</feature>
<keyword evidence="6" id="KW-0964">Secreted</keyword>
<evidence type="ECO:0000256" key="2">
    <source>
        <dbReference type="ARBA" id="ARBA00004416"/>
    </source>
</evidence>
<reference evidence="13" key="1">
    <citation type="journal article" date="1996" name="FEMS Microbiol. Lett.">
        <title>Identification of a multigene family coding for the 90 kDa proteins of the ovine abortion subtype of Chlamydia psittaci.</title>
        <authorList>
            <person name="Longbottom D."/>
            <person name="Russell M."/>
            <person name="Jones G.E."/>
            <person name="Lainson F.A."/>
            <person name="Herring A.J."/>
        </authorList>
    </citation>
    <scope>NUCLEOTIDE SEQUENCE</scope>
    <source>
        <strain evidence="13">S26/3</strain>
    </source>
</reference>
<dbReference type="InterPro" id="IPR036709">
    <property type="entry name" value="Autotransporte_beta_dom_sf"/>
</dbReference>
<proteinExistence type="inferred from homology"/>
<evidence type="ECO:0000256" key="10">
    <source>
        <dbReference type="ARBA" id="ARBA00023237"/>
    </source>
</evidence>
<dbReference type="GO" id="GO:0009279">
    <property type="term" value="C:cell outer membrane"/>
    <property type="evidence" value="ECO:0007669"/>
    <property type="project" value="UniProtKB-SubCell"/>
</dbReference>
<evidence type="ECO:0000256" key="11">
    <source>
        <dbReference type="SAM" id="SignalP"/>
    </source>
</evidence>
<evidence type="ECO:0000256" key="3">
    <source>
        <dbReference type="ARBA" id="ARBA00007542"/>
    </source>
</evidence>
<evidence type="ECO:0000256" key="9">
    <source>
        <dbReference type="ARBA" id="ARBA00023136"/>
    </source>
</evidence>
<evidence type="ECO:0000256" key="4">
    <source>
        <dbReference type="ARBA" id="ARBA00022452"/>
    </source>
</evidence>
<dbReference type="InterPro" id="IPR005546">
    <property type="entry name" value="Autotransporte_beta"/>
</dbReference>
<dbReference type="Pfam" id="PF02415">
    <property type="entry name" value="Chlam_PMP"/>
    <property type="match status" value="2"/>
</dbReference>